<dbReference type="AlphaFoldDB" id="A0A917BET2"/>
<dbReference type="Pfam" id="PF13946">
    <property type="entry name" value="DUF4214"/>
    <property type="match status" value="1"/>
</dbReference>
<name>A0A917BET2_9MICO</name>
<evidence type="ECO:0000259" key="2">
    <source>
        <dbReference type="Pfam" id="PF13946"/>
    </source>
</evidence>
<evidence type="ECO:0000313" key="3">
    <source>
        <dbReference type="EMBL" id="GGF40042.1"/>
    </source>
</evidence>
<reference evidence="3 4" key="1">
    <citation type="journal article" date="2014" name="Int. J. Syst. Evol. Microbiol.">
        <title>Complete genome sequence of Corynebacterium casei LMG S-19264T (=DSM 44701T), isolated from a smear-ripened cheese.</title>
        <authorList>
            <consortium name="US DOE Joint Genome Institute (JGI-PGF)"/>
            <person name="Walter F."/>
            <person name="Albersmeier A."/>
            <person name="Kalinowski J."/>
            <person name="Ruckert C."/>
        </authorList>
    </citation>
    <scope>NUCLEOTIDE SEQUENCE [LARGE SCALE GENOMIC DNA]</scope>
    <source>
        <strain evidence="3 4">CGMCC 1.12976</strain>
    </source>
</reference>
<protein>
    <recommendedName>
        <fullName evidence="2">DUF4214 domain-containing protein</fullName>
    </recommendedName>
</protein>
<feature type="domain" description="DUF4214" evidence="2">
    <location>
        <begin position="357"/>
        <end position="403"/>
    </location>
</feature>
<dbReference type="Gene3D" id="1.10.3130.20">
    <property type="entry name" value="Phycobilisome linker domain"/>
    <property type="match status" value="1"/>
</dbReference>
<feature type="chain" id="PRO_5037436459" description="DUF4214 domain-containing protein" evidence="1">
    <location>
        <begin position="30"/>
        <end position="564"/>
    </location>
</feature>
<dbReference type="RefSeq" id="WP_188680873.1">
    <property type="nucleotide sequence ID" value="NZ_BMGP01000007.1"/>
</dbReference>
<keyword evidence="1" id="KW-0732">Signal</keyword>
<keyword evidence="4" id="KW-1185">Reference proteome</keyword>
<accession>A0A917BET2</accession>
<comment type="caution">
    <text evidence="3">The sequence shown here is derived from an EMBL/GenBank/DDBJ whole genome shotgun (WGS) entry which is preliminary data.</text>
</comment>
<evidence type="ECO:0000313" key="4">
    <source>
        <dbReference type="Proteomes" id="UP000598775"/>
    </source>
</evidence>
<sequence>MFAMKRALAVAAASAVVLGSVLVSTPAFAAPDTITISGHVSLGTASAGAGTVDISLIRGFNAPSVVVGTVDAAGDYSVQVAKGSYFLLEVDNVGPGNYAPYLSAPFASSSCTVDSQDYTSASADIAGWDIALPVGGELSGTVRNLQGSPVSGVEVWAYDQHRCVTLGDGQPSTKITVPNTDETGTYDFKNLDATGAYQVEFYSGAAEPTTYLEGFLGMASGAPRGIPYTVATGQVRSGADMTLVQGGSVQGSVSCASCDLSQLDPSKFVISIEGYNASAGTWVSSSPGYVQRDGAGLTYRTPATYPGDYRISLSYPDDAFQRMSTQTFSISEGAVTTENLALASTASTQPGVPAAINSYITSLYKDFLGRTPGASEIAFWAGKLKAGWPRSSISTGFANSDEYRLIRIDAAYESVLHRQSDPQGRLFWLDRMQRGLTTTDEVEMTYYASQEYYDDGGGNDAGYVTGVYLALLNRLPSQADISFWSAIAQRQGRMEVVKDFWNSTETVQKRVSAMYALYLGRTPDPSGLTTWTNFDLANGDSLTRSTLTSSDEYYNRAATRFPVA</sequence>
<organism evidence="3 4">
    <name type="scientific">Subtercola lobariae</name>
    <dbReference type="NCBI Taxonomy" id="1588641"/>
    <lineage>
        <taxon>Bacteria</taxon>
        <taxon>Bacillati</taxon>
        <taxon>Actinomycetota</taxon>
        <taxon>Actinomycetes</taxon>
        <taxon>Micrococcales</taxon>
        <taxon>Microbacteriaceae</taxon>
        <taxon>Subtercola</taxon>
    </lineage>
</organism>
<dbReference type="Proteomes" id="UP000598775">
    <property type="component" value="Unassembled WGS sequence"/>
</dbReference>
<gene>
    <name evidence="3" type="ORF">GCM10011399_36150</name>
</gene>
<evidence type="ECO:0000256" key="1">
    <source>
        <dbReference type="SAM" id="SignalP"/>
    </source>
</evidence>
<proteinExistence type="predicted"/>
<feature type="signal peptide" evidence="1">
    <location>
        <begin position="1"/>
        <end position="29"/>
    </location>
</feature>
<dbReference type="EMBL" id="BMGP01000007">
    <property type="protein sequence ID" value="GGF40042.1"/>
    <property type="molecule type" value="Genomic_DNA"/>
</dbReference>
<dbReference type="InterPro" id="IPR038255">
    <property type="entry name" value="PBS_linker_sf"/>
</dbReference>
<dbReference type="InterPro" id="IPR025282">
    <property type="entry name" value="DUF4214"/>
</dbReference>